<proteinExistence type="inferred from homology"/>
<dbReference type="EC" id="4.2.99.18" evidence="3"/>
<accession>A0A2T7NKL7</accession>
<evidence type="ECO:0000256" key="2">
    <source>
        <dbReference type="ARBA" id="ARBA00010679"/>
    </source>
</evidence>
<dbReference type="SMART" id="SM00478">
    <property type="entry name" value="ENDO3c"/>
    <property type="match status" value="1"/>
</dbReference>
<comment type="similarity">
    <text evidence="2">Belongs to the type-1 OGG1 family.</text>
</comment>
<dbReference type="GO" id="GO:0003684">
    <property type="term" value="F:damaged DNA binding"/>
    <property type="evidence" value="ECO:0007669"/>
    <property type="project" value="InterPro"/>
</dbReference>
<evidence type="ECO:0000256" key="3">
    <source>
        <dbReference type="ARBA" id="ARBA00012720"/>
    </source>
</evidence>
<protein>
    <recommendedName>
        <fullName evidence="13">N-glycosylase/DNA lyase</fullName>
        <ecNumber evidence="3">4.2.99.18</ecNumber>
    </recommendedName>
</protein>
<keyword evidence="7" id="KW-0456">Lyase</keyword>
<dbReference type="Proteomes" id="UP000245119">
    <property type="component" value="Linkage Group LG11"/>
</dbReference>
<evidence type="ECO:0000259" key="14">
    <source>
        <dbReference type="SMART" id="SM00478"/>
    </source>
</evidence>
<evidence type="ECO:0000256" key="5">
    <source>
        <dbReference type="ARBA" id="ARBA00022801"/>
    </source>
</evidence>
<comment type="catalytic activity">
    <reaction evidence="12">
        <text>2'-deoxyribonucleotide-(2'-deoxyribose 5'-phosphate)-2'-deoxyribonucleotide-DNA = a 3'-end 2'-deoxyribonucleotide-(2,3-dehydro-2,3-deoxyribose 5'-phosphate)-DNA + a 5'-end 5'-phospho-2'-deoxyribonucleoside-DNA + H(+)</text>
        <dbReference type="Rhea" id="RHEA:66592"/>
        <dbReference type="Rhea" id="RHEA-COMP:13180"/>
        <dbReference type="Rhea" id="RHEA-COMP:16897"/>
        <dbReference type="Rhea" id="RHEA-COMP:17067"/>
        <dbReference type="ChEBI" id="CHEBI:15378"/>
        <dbReference type="ChEBI" id="CHEBI:136412"/>
        <dbReference type="ChEBI" id="CHEBI:157695"/>
        <dbReference type="ChEBI" id="CHEBI:167181"/>
        <dbReference type="EC" id="4.2.99.18"/>
    </reaction>
</comment>
<dbReference type="InterPro" id="IPR023170">
    <property type="entry name" value="HhH_base_excis_C"/>
</dbReference>
<keyword evidence="8" id="KW-0539">Nucleus</keyword>
<dbReference type="InterPro" id="IPR012904">
    <property type="entry name" value="OGG_N"/>
</dbReference>
<sequence>MAGKVWYLKQDDFNVFYQVFEPSVNKSKESEKKCSQDFSQDKKPFVGIECYTQEESLKESCCRHIKLEHAQKESKAASHLQTDHLAARVPDNMMQEDYVGILREYFQLEVDIENLYEKWSAEDAYFKSVAGNFGGIRLLRQDPVENLFSFICASNNNIARISSMVEKLCDHFGRPITEVNGRLYHDFPCVDVLAQDGVQKKLRELGFGYRAEFIVSSAKSVMEKGGLSWLLSLRCGSFEKARSELMKLRGVGEKVADCVCLMSLDKTCAVPVDTHVWKFAAKHYLPALKMAKTLTTKRYQEISPKFPGHAYRMQSPAFCLYVYLLGGQGKLPGHLLGCQTLHSPESRALSSGL</sequence>
<organism evidence="15 16">
    <name type="scientific">Pomacea canaliculata</name>
    <name type="common">Golden apple snail</name>
    <dbReference type="NCBI Taxonomy" id="400727"/>
    <lineage>
        <taxon>Eukaryota</taxon>
        <taxon>Metazoa</taxon>
        <taxon>Spiralia</taxon>
        <taxon>Lophotrochozoa</taxon>
        <taxon>Mollusca</taxon>
        <taxon>Gastropoda</taxon>
        <taxon>Caenogastropoda</taxon>
        <taxon>Architaenioglossa</taxon>
        <taxon>Ampullarioidea</taxon>
        <taxon>Ampullariidae</taxon>
        <taxon>Pomacea</taxon>
    </lineage>
</organism>
<keyword evidence="16" id="KW-1185">Reference proteome</keyword>
<dbReference type="InterPro" id="IPR052054">
    <property type="entry name" value="Oxidative_DNA_repair_enzyme"/>
</dbReference>
<dbReference type="PANTHER" id="PTHR10242:SF2">
    <property type="entry name" value="N-GLYCOSYLASE_DNA LYASE"/>
    <property type="match status" value="1"/>
</dbReference>
<evidence type="ECO:0000256" key="13">
    <source>
        <dbReference type="ARBA" id="ARBA00073127"/>
    </source>
</evidence>
<dbReference type="GO" id="GO:0005634">
    <property type="term" value="C:nucleus"/>
    <property type="evidence" value="ECO:0007669"/>
    <property type="project" value="UniProtKB-SubCell"/>
</dbReference>
<evidence type="ECO:0000256" key="7">
    <source>
        <dbReference type="ARBA" id="ARBA00023239"/>
    </source>
</evidence>
<evidence type="ECO:0000256" key="9">
    <source>
        <dbReference type="ARBA" id="ARBA00023268"/>
    </source>
</evidence>
<reference evidence="15 16" key="1">
    <citation type="submission" date="2018-04" db="EMBL/GenBank/DDBJ databases">
        <title>The genome of golden apple snail Pomacea canaliculata provides insight into stress tolerance and invasive adaptation.</title>
        <authorList>
            <person name="Liu C."/>
            <person name="Liu B."/>
            <person name="Ren Y."/>
            <person name="Zhang Y."/>
            <person name="Wang H."/>
            <person name="Li S."/>
            <person name="Jiang F."/>
            <person name="Yin L."/>
            <person name="Zhang G."/>
            <person name="Qian W."/>
            <person name="Fan W."/>
        </authorList>
    </citation>
    <scope>NUCLEOTIDE SEQUENCE [LARGE SCALE GENOMIC DNA]</scope>
    <source>
        <strain evidence="15">SZHN2017</strain>
        <tissue evidence="15">Muscle</tissue>
    </source>
</reference>
<keyword evidence="9" id="KW-0511">Multifunctional enzyme</keyword>
<keyword evidence="10" id="KW-0326">Glycosidase</keyword>
<evidence type="ECO:0000256" key="12">
    <source>
        <dbReference type="ARBA" id="ARBA00044632"/>
    </source>
</evidence>
<dbReference type="OrthoDB" id="238681at2759"/>
<keyword evidence="6" id="KW-0234">DNA repair</keyword>
<comment type="subcellular location">
    <subcellularLocation>
        <location evidence="1">Nucleus</location>
    </subcellularLocation>
</comment>
<dbReference type="AlphaFoldDB" id="A0A2T7NKL7"/>
<comment type="function">
    <text evidence="11">DNA repair enzyme that incises DNA at 8-oxoG residues. Excises 7,8-dihydro-8-oxoguanine and 2,6-diamino-4-hydroxy-5-N-methylformamidopyrimidine (FAPY) from damaged DNA. Has a beta-lyase activity that nicks DNA 3' to the lesion.</text>
</comment>
<evidence type="ECO:0000256" key="8">
    <source>
        <dbReference type="ARBA" id="ARBA00023242"/>
    </source>
</evidence>
<evidence type="ECO:0000256" key="10">
    <source>
        <dbReference type="ARBA" id="ARBA00023295"/>
    </source>
</evidence>
<keyword evidence="5" id="KW-0378">Hydrolase</keyword>
<dbReference type="FunFam" id="1.10.340.30:FF:000006">
    <property type="entry name" value="N-glycosylase/DNA lyase isoform X2"/>
    <property type="match status" value="1"/>
</dbReference>
<comment type="caution">
    <text evidence="15">The sequence shown here is derived from an EMBL/GenBank/DDBJ whole genome shotgun (WGS) entry which is preliminary data.</text>
</comment>
<dbReference type="STRING" id="400727.A0A2T7NKL7"/>
<dbReference type="SUPFAM" id="SSF48150">
    <property type="entry name" value="DNA-glycosylase"/>
    <property type="match status" value="1"/>
</dbReference>
<evidence type="ECO:0000313" key="15">
    <source>
        <dbReference type="EMBL" id="PVD21705.1"/>
    </source>
</evidence>
<evidence type="ECO:0000313" key="16">
    <source>
        <dbReference type="Proteomes" id="UP000245119"/>
    </source>
</evidence>
<gene>
    <name evidence="15" type="ORF">C0Q70_17505</name>
</gene>
<dbReference type="InterPro" id="IPR011257">
    <property type="entry name" value="DNA_glycosylase"/>
</dbReference>
<dbReference type="Pfam" id="PF00730">
    <property type="entry name" value="HhH-GPD"/>
    <property type="match status" value="1"/>
</dbReference>
<dbReference type="GO" id="GO:0140078">
    <property type="term" value="F:class I DNA-(apurinic or apyrimidinic site) endonuclease activity"/>
    <property type="evidence" value="ECO:0007669"/>
    <property type="project" value="UniProtKB-EC"/>
</dbReference>
<evidence type="ECO:0000256" key="6">
    <source>
        <dbReference type="ARBA" id="ARBA00023204"/>
    </source>
</evidence>
<dbReference type="GO" id="GO:0034039">
    <property type="term" value="F:8-oxo-7,8-dihydroguanine DNA N-glycosylase activity"/>
    <property type="evidence" value="ECO:0007669"/>
    <property type="project" value="TreeGrafter"/>
</dbReference>
<dbReference type="InterPro" id="IPR003265">
    <property type="entry name" value="HhH-GPD_domain"/>
</dbReference>
<dbReference type="SUPFAM" id="SSF55945">
    <property type="entry name" value="TATA-box binding protein-like"/>
    <property type="match status" value="1"/>
</dbReference>
<keyword evidence="4" id="KW-0227">DNA damage</keyword>
<evidence type="ECO:0000256" key="4">
    <source>
        <dbReference type="ARBA" id="ARBA00022763"/>
    </source>
</evidence>
<dbReference type="Gene3D" id="1.10.1670.10">
    <property type="entry name" value="Helix-hairpin-Helix base-excision DNA repair enzymes (C-terminal)"/>
    <property type="match status" value="1"/>
</dbReference>
<dbReference type="Gene3D" id="1.10.340.30">
    <property type="entry name" value="Hypothetical protein, domain 2"/>
    <property type="match status" value="1"/>
</dbReference>
<dbReference type="GO" id="GO:0006285">
    <property type="term" value="P:base-excision repair, AP site formation"/>
    <property type="evidence" value="ECO:0007669"/>
    <property type="project" value="TreeGrafter"/>
</dbReference>
<name>A0A2T7NKL7_POMCA</name>
<evidence type="ECO:0000256" key="11">
    <source>
        <dbReference type="ARBA" id="ARBA00025652"/>
    </source>
</evidence>
<dbReference type="EMBL" id="PZQS01000011">
    <property type="protein sequence ID" value="PVD21705.1"/>
    <property type="molecule type" value="Genomic_DNA"/>
</dbReference>
<dbReference type="GO" id="GO:0006289">
    <property type="term" value="P:nucleotide-excision repair"/>
    <property type="evidence" value="ECO:0007669"/>
    <property type="project" value="InterPro"/>
</dbReference>
<dbReference type="PANTHER" id="PTHR10242">
    <property type="entry name" value="8-OXOGUANINE DNA GLYCOSYLASE"/>
    <property type="match status" value="1"/>
</dbReference>
<dbReference type="Pfam" id="PF07934">
    <property type="entry name" value="OGG_N"/>
    <property type="match status" value="1"/>
</dbReference>
<dbReference type="CDD" id="cd00056">
    <property type="entry name" value="ENDO3c"/>
    <property type="match status" value="1"/>
</dbReference>
<evidence type="ECO:0000256" key="1">
    <source>
        <dbReference type="ARBA" id="ARBA00004123"/>
    </source>
</evidence>
<feature type="domain" description="HhH-GPD" evidence="14">
    <location>
        <begin position="152"/>
        <end position="329"/>
    </location>
</feature>